<dbReference type="RefSeq" id="WP_319158590.1">
    <property type="nucleotide sequence ID" value="NZ_CP138359.1"/>
</dbReference>
<dbReference type="KEGG" id="sbil:SANBI_000491"/>
<dbReference type="AlphaFoldDB" id="A0AAF0Z8P9"/>
<reference evidence="2" key="1">
    <citation type="submission" date="2023-11" db="EMBL/GenBank/DDBJ databases">
        <authorList>
            <person name="Helweg L.P."/>
            <person name="Kiel A."/>
            <person name="Hitz F."/>
            <person name="Ruckert-Reed C."/>
            <person name="Busche T."/>
            <person name="Kaltschmidt B."/>
            <person name="Kaltschmidt C."/>
        </authorList>
    </citation>
    <scope>NUCLEOTIDE SEQUENCE [LARGE SCALE GENOMIC DNA]</scope>
    <source>
        <strain evidence="2">4.1</strain>
    </source>
</reference>
<sequence length="169" mass="18466">MRIEDLLIWPGRNSLGGQPESDALREEDALLEAALVDVRIDAINSTAWLLFDLKGAINLEIGNTAVVAVHGVTDLQWESDPKGGRSWCSVMSWMPEVVQGMFVIRAQMLFGPLLQVRGKEAEFYVGDVPGGDDAPPNFSSASDKEVREGMVQWSSEFESISTSIVGPWG</sequence>
<keyword evidence="2" id="KW-1185">Reference proteome</keyword>
<organism evidence="1 2">
    <name type="scientific">Sanguibacter biliveldensis</name>
    <dbReference type="NCBI Taxonomy" id="3030830"/>
    <lineage>
        <taxon>Bacteria</taxon>
        <taxon>Bacillati</taxon>
        <taxon>Actinomycetota</taxon>
        <taxon>Actinomycetes</taxon>
        <taxon>Micrococcales</taxon>
        <taxon>Sanguibacteraceae</taxon>
        <taxon>Sanguibacter</taxon>
    </lineage>
</organism>
<dbReference type="EMBL" id="CP138359">
    <property type="protein sequence ID" value="WPF82859.1"/>
    <property type="molecule type" value="Genomic_DNA"/>
</dbReference>
<accession>A0AAF0Z8P9</accession>
<gene>
    <name evidence="1" type="ORF">SANBI_000491</name>
</gene>
<protein>
    <submittedName>
        <fullName evidence="1">Uncharacterized protein</fullName>
    </submittedName>
</protein>
<dbReference type="Proteomes" id="UP001304340">
    <property type="component" value="Chromosome"/>
</dbReference>
<evidence type="ECO:0000313" key="2">
    <source>
        <dbReference type="Proteomes" id="UP001304340"/>
    </source>
</evidence>
<proteinExistence type="predicted"/>
<evidence type="ECO:0000313" key="1">
    <source>
        <dbReference type="EMBL" id="WPF82859.1"/>
    </source>
</evidence>
<name>A0AAF0Z8P9_9MICO</name>